<dbReference type="RefSeq" id="WP_188741093.1">
    <property type="nucleotide sequence ID" value="NZ_BMII01000057.1"/>
</dbReference>
<dbReference type="InterPro" id="IPR047647">
    <property type="entry name" value="ISAs1_transpos"/>
</dbReference>
<dbReference type="InterPro" id="IPR002559">
    <property type="entry name" value="Transposase_11"/>
</dbReference>
<comment type="caution">
    <text evidence="3">The sequence shown here is derived from an EMBL/GenBank/DDBJ whole genome shotgun (WGS) entry which is preliminary data.</text>
</comment>
<feature type="domain" description="H repeat-associated protein N-terminal" evidence="2">
    <location>
        <begin position="8"/>
        <end position="94"/>
    </location>
</feature>
<dbReference type="EMBL" id="BMII01000057">
    <property type="protein sequence ID" value="GGB76015.1"/>
    <property type="molecule type" value="Genomic_DNA"/>
</dbReference>
<dbReference type="PANTHER" id="PTHR30298">
    <property type="entry name" value="H REPEAT-ASSOCIATED PREDICTED TRANSPOSASE"/>
    <property type="match status" value="1"/>
</dbReference>
<reference evidence="4" key="1">
    <citation type="journal article" date="2019" name="Int. J. Syst. Evol. Microbiol.">
        <title>The Global Catalogue of Microorganisms (GCM) 10K type strain sequencing project: providing services to taxonomists for standard genome sequencing and annotation.</title>
        <authorList>
            <consortium name="The Broad Institute Genomics Platform"/>
            <consortium name="The Broad Institute Genome Sequencing Center for Infectious Disease"/>
            <person name="Wu L."/>
            <person name="Ma J."/>
        </authorList>
    </citation>
    <scope>NUCLEOTIDE SEQUENCE [LARGE SCALE GENOMIC DNA]</scope>
    <source>
        <strain evidence="4">CGMCC 1.15339</strain>
    </source>
</reference>
<feature type="domain" description="Transposase IS4-like" evidence="1">
    <location>
        <begin position="103"/>
        <end position="335"/>
    </location>
</feature>
<evidence type="ECO:0000313" key="4">
    <source>
        <dbReference type="Proteomes" id="UP000617555"/>
    </source>
</evidence>
<protein>
    <submittedName>
        <fullName evidence="3">ISAs1 family transposase</fullName>
    </submittedName>
</protein>
<gene>
    <name evidence="3" type="primary">tnpA</name>
    <name evidence="3" type="ORF">GCM10011607_40380</name>
</gene>
<dbReference type="PANTHER" id="PTHR30298:SF0">
    <property type="entry name" value="PROTEIN YBFL-RELATED"/>
    <property type="match status" value="1"/>
</dbReference>
<evidence type="ECO:0000259" key="1">
    <source>
        <dbReference type="Pfam" id="PF01609"/>
    </source>
</evidence>
<keyword evidence="4" id="KW-1185">Reference proteome</keyword>
<proteinExistence type="predicted"/>
<accession>A0ABQ1JV34</accession>
<dbReference type="NCBIfam" id="NF033564">
    <property type="entry name" value="transpos_ISAs1"/>
    <property type="match status" value="1"/>
</dbReference>
<evidence type="ECO:0000313" key="3">
    <source>
        <dbReference type="EMBL" id="GGB76015.1"/>
    </source>
</evidence>
<name>A0ABQ1JV34_9GAMM</name>
<sequence>MHIDHFKETFQTITDQRQGAKVTYCLFEVLFGSLCAVIAGAKGWFDIREYILGHHDWFKNNNLFVSGIPADDTIARIISTIEPEQFHRCFINWMSSIHTLTEGQVIAIDGKTLRGSYNRQDRASTIHMISAYASSNKLVLGQLKTEQKSNEITAIPELIKMLDIKGALVTIDAMACQTKIAKTIVEQGGDYLLAVKSNQGKLREAIVKAFSFQRSSNTDKSTIEQGHGRTECRQCYVIDSTNLVGDFSKWKGLKNIVMVENCRLEKGKPIELEYRYYISSKGLSAEQAAIAVREHWGIESMHWVLDVSMSEDACQIYNAHGAENLSCLRHMSLNMLRAESTKISIVGKQKRCMMNPSMLEAVLKAGFSSSVKIKHSCGSPAS</sequence>
<evidence type="ECO:0000259" key="2">
    <source>
        <dbReference type="Pfam" id="PF13808"/>
    </source>
</evidence>
<dbReference type="Proteomes" id="UP000617555">
    <property type="component" value="Unassembled WGS sequence"/>
</dbReference>
<dbReference type="Pfam" id="PF01609">
    <property type="entry name" value="DDE_Tnp_1"/>
    <property type="match status" value="1"/>
</dbReference>
<dbReference type="InterPro" id="IPR032806">
    <property type="entry name" value="YbfD_N"/>
</dbReference>
<organism evidence="3 4">
    <name type="scientific">Shewanella inventionis</name>
    <dbReference type="NCBI Taxonomy" id="1738770"/>
    <lineage>
        <taxon>Bacteria</taxon>
        <taxon>Pseudomonadati</taxon>
        <taxon>Pseudomonadota</taxon>
        <taxon>Gammaproteobacteria</taxon>
        <taxon>Alteromonadales</taxon>
        <taxon>Shewanellaceae</taxon>
        <taxon>Shewanella</taxon>
    </lineage>
</organism>
<dbReference type="InterPro" id="IPR051698">
    <property type="entry name" value="Transposase_11-like"/>
</dbReference>
<dbReference type="Pfam" id="PF13808">
    <property type="entry name" value="DDE_Tnp_1_assoc"/>
    <property type="match status" value="1"/>
</dbReference>